<comment type="similarity">
    <text evidence="2 7">Belongs to the peptidase M14 family.</text>
</comment>
<evidence type="ECO:0000256" key="3">
    <source>
        <dbReference type="ARBA" id="ARBA00022670"/>
    </source>
</evidence>
<comment type="caution">
    <text evidence="9">The sequence shown here is derived from an EMBL/GenBank/DDBJ whole genome shotgun (WGS) entry which is preliminary data.</text>
</comment>
<dbReference type="InterPro" id="IPR029062">
    <property type="entry name" value="Class_I_gatase-like"/>
</dbReference>
<dbReference type="Pfam" id="PF00246">
    <property type="entry name" value="Peptidase_M14"/>
    <property type="match status" value="1"/>
</dbReference>
<evidence type="ECO:0000313" key="9">
    <source>
        <dbReference type="EMBL" id="GLX78716.1"/>
    </source>
</evidence>
<keyword evidence="4" id="KW-0378">Hydrolase</keyword>
<feature type="active site" description="Proton donor/acceptor" evidence="7">
    <location>
        <position position="320"/>
    </location>
</feature>
<evidence type="ECO:0000256" key="7">
    <source>
        <dbReference type="PROSITE-ProRule" id="PRU01379"/>
    </source>
</evidence>
<dbReference type="SUPFAM" id="SSF53187">
    <property type="entry name" value="Zn-dependent exopeptidases"/>
    <property type="match status" value="1"/>
</dbReference>
<dbReference type="RefSeq" id="WP_284244587.1">
    <property type="nucleotide sequence ID" value="NZ_BSST01000001.1"/>
</dbReference>
<dbReference type="PANTHER" id="PTHR11705:SF143">
    <property type="entry name" value="SLL0236 PROTEIN"/>
    <property type="match status" value="1"/>
</dbReference>
<gene>
    <name evidence="9" type="ORF">tinsulaeT_20560</name>
</gene>
<protein>
    <submittedName>
        <fullName evidence="9">Peptidase M14</fullName>
    </submittedName>
</protein>
<accession>A0ABQ6GS03</accession>
<dbReference type="PANTHER" id="PTHR11705">
    <property type="entry name" value="PROTEASE FAMILY M14 CARBOXYPEPTIDASE A,B"/>
    <property type="match status" value="1"/>
</dbReference>
<keyword evidence="5" id="KW-0862">Zinc</keyword>
<dbReference type="Proteomes" id="UP001157186">
    <property type="component" value="Unassembled WGS sequence"/>
</dbReference>
<dbReference type="EMBL" id="BSST01000001">
    <property type="protein sequence ID" value="GLX78716.1"/>
    <property type="molecule type" value="Genomic_DNA"/>
</dbReference>
<feature type="domain" description="Peptidase M14" evidence="8">
    <location>
        <begin position="53"/>
        <end position="342"/>
    </location>
</feature>
<sequence>MGYRLTISLLVTFYLQSLVAVAANVEKYLPKMQQYKQEITKPEAMLGFGLGERHIRHDQLVHYLEQLAKESKRIKLTNIGYTKEMRKQLLLTVSTPENLAQLPHLLQQAEQQSAEAPLVIWLGYSVHGDEISGSNAALAVAYYLAASNDESVQQILKDTIIVIEPSINPDGMDRFVNWVNTHRGSTENADPNHIEHHQGWRTGRTNHFGFDLNRDWLLLTQQETQNRMRYYHQYQPHVLGDYHEMGANGSYFFQPGILSRTHPLTPKTNTELTQLLATFHAKALDRDNRLYYSQEKFDDFYYGKGSTYPDINGGVGILFEQASSRGVQQDTVNGLLTFEYGIQNHVYTSLSTINGAWQNRTQFKQYRKKFYQEALKLADDEKFTGYLLTEKQDKYRLNTFLTKLKQHQINVYPLTEDFRLDGKLYQKESSYYLPLAQKQYRVIQALFNQQQEFQDNTFYDVSGWTLPLAMDIDFQTVKRTWGLDIAKTPWQLSADKTISIDRQAYAYAFEWHDFLAPKLLNQLLAHGVQAKVANRIFSAQTQSGNKSFAAGAIIIPAAIQQQPQWRELVAQYAQENQIQVFSLTTGLTPQGIDLGSGSMRKIDPVKVLLVGGKGSSQYEAAEVLYYLDEMLSIPVTVVEQSRLSTIDLAQYSHLLMVDGSYKNLSKVTVENIKLWLESGGVLFGQKRAASWLAEKEIVKAKFVSKEHIDELFDTDGLNYQDKERLAARKRIAGAIFESQLDLSHPLAYGYTDQQLPLFRNSTLIIDSYAQPFMTVANYSAKPLMSGYTDRTLVNRIANNPAIIAHDYGKGRVIVSVDNLAFRGYWLGSAKILANSLFFAKAFSASAL</sequence>
<dbReference type="Gene3D" id="3.40.630.10">
    <property type="entry name" value="Zn peptidases"/>
    <property type="match status" value="1"/>
</dbReference>
<keyword evidence="6" id="KW-0482">Metalloprotease</keyword>
<reference evidence="9 10" key="1">
    <citation type="submission" date="2023-03" db="EMBL/GenBank/DDBJ databases">
        <title>Draft genome sequence of Thalassotalea insulae KCTC 62186T.</title>
        <authorList>
            <person name="Sawabe T."/>
        </authorList>
    </citation>
    <scope>NUCLEOTIDE SEQUENCE [LARGE SCALE GENOMIC DNA]</scope>
    <source>
        <strain evidence="9 10">KCTC 62186</strain>
    </source>
</reference>
<evidence type="ECO:0000256" key="2">
    <source>
        <dbReference type="ARBA" id="ARBA00005988"/>
    </source>
</evidence>
<comment type="cofactor">
    <cofactor evidence="1">
        <name>Zn(2+)</name>
        <dbReference type="ChEBI" id="CHEBI:29105"/>
    </cofactor>
</comment>
<evidence type="ECO:0000313" key="10">
    <source>
        <dbReference type="Proteomes" id="UP001157186"/>
    </source>
</evidence>
<keyword evidence="3" id="KW-0645">Protease</keyword>
<organism evidence="9 10">
    <name type="scientific">Thalassotalea insulae</name>
    <dbReference type="NCBI Taxonomy" id="2056778"/>
    <lineage>
        <taxon>Bacteria</taxon>
        <taxon>Pseudomonadati</taxon>
        <taxon>Pseudomonadota</taxon>
        <taxon>Gammaproteobacteria</taxon>
        <taxon>Alteromonadales</taxon>
        <taxon>Colwelliaceae</taxon>
        <taxon>Thalassotalea</taxon>
    </lineage>
</organism>
<evidence type="ECO:0000256" key="1">
    <source>
        <dbReference type="ARBA" id="ARBA00001947"/>
    </source>
</evidence>
<evidence type="ECO:0000259" key="8">
    <source>
        <dbReference type="PROSITE" id="PS52035"/>
    </source>
</evidence>
<dbReference type="InterPro" id="IPR000834">
    <property type="entry name" value="Peptidase_M14"/>
</dbReference>
<dbReference type="SUPFAM" id="SSF52317">
    <property type="entry name" value="Class I glutamine amidotransferase-like"/>
    <property type="match status" value="1"/>
</dbReference>
<dbReference type="PROSITE" id="PS52035">
    <property type="entry name" value="PEPTIDASE_M14"/>
    <property type="match status" value="1"/>
</dbReference>
<dbReference type="Gene3D" id="3.40.50.880">
    <property type="match status" value="1"/>
</dbReference>
<evidence type="ECO:0000256" key="4">
    <source>
        <dbReference type="ARBA" id="ARBA00022801"/>
    </source>
</evidence>
<proteinExistence type="inferred from homology"/>
<name>A0ABQ6GS03_9GAMM</name>
<evidence type="ECO:0000256" key="6">
    <source>
        <dbReference type="ARBA" id="ARBA00023049"/>
    </source>
</evidence>
<evidence type="ECO:0000256" key="5">
    <source>
        <dbReference type="ARBA" id="ARBA00022833"/>
    </source>
</evidence>
<keyword evidence="10" id="KW-1185">Reference proteome</keyword>